<keyword evidence="4" id="KW-0472">Membrane</keyword>
<name>A0A812IBJ3_9DINO</name>
<comment type="caution">
    <text evidence="7">The sequence shown here is derived from an EMBL/GenBank/DDBJ whole genome shotgun (WGS) entry which is preliminary data.</text>
</comment>
<evidence type="ECO:0000256" key="3">
    <source>
        <dbReference type="ARBA" id="ARBA00022989"/>
    </source>
</evidence>
<dbReference type="AlphaFoldDB" id="A0A812IBJ3"/>
<dbReference type="Pfam" id="PF13675">
    <property type="entry name" value="PilJ"/>
    <property type="match status" value="1"/>
</dbReference>
<feature type="signal peptide" evidence="5">
    <location>
        <begin position="1"/>
        <end position="18"/>
    </location>
</feature>
<dbReference type="GO" id="GO:0016020">
    <property type="term" value="C:membrane"/>
    <property type="evidence" value="ECO:0007669"/>
    <property type="project" value="UniProtKB-SubCell"/>
</dbReference>
<dbReference type="InterPro" id="IPR029095">
    <property type="entry name" value="NarX-like_N"/>
</dbReference>
<evidence type="ECO:0000313" key="7">
    <source>
        <dbReference type="EMBL" id="CAE7030159.1"/>
    </source>
</evidence>
<feature type="domain" description="NarX-like N-terminal" evidence="6">
    <location>
        <begin position="18"/>
        <end position="103"/>
    </location>
</feature>
<evidence type="ECO:0000256" key="2">
    <source>
        <dbReference type="ARBA" id="ARBA00022692"/>
    </source>
</evidence>
<comment type="subcellular location">
    <subcellularLocation>
        <location evidence="1">Membrane</location>
        <topology evidence="1">Multi-pass membrane protein</topology>
    </subcellularLocation>
</comment>
<proteinExistence type="predicted"/>
<evidence type="ECO:0000313" key="8">
    <source>
        <dbReference type="Proteomes" id="UP000604046"/>
    </source>
</evidence>
<organism evidence="7 8">
    <name type="scientific">Symbiodinium natans</name>
    <dbReference type="NCBI Taxonomy" id="878477"/>
    <lineage>
        <taxon>Eukaryota</taxon>
        <taxon>Sar</taxon>
        <taxon>Alveolata</taxon>
        <taxon>Dinophyceae</taxon>
        <taxon>Suessiales</taxon>
        <taxon>Symbiodiniaceae</taxon>
        <taxon>Symbiodinium</taxon>
    </lineage>
</organism>
<dbReference type="OrthoDB" id="421157at2759"/>
<accession>A0A812IBJ3</accession>
<keyword evidence="2" id="KW-0812">Transmembrane</keyword>
<keyword evidence="8" id="KW-1185">Reference proteome</keyword>
<reference evidence="7" key="1">
    <citation type="submission" date="2021-02" db="EMBL/GenBank/DDBJ databases">
        <authorList>
            <person name="Dougan E. K."/>
            <person name="Rhodes N."/>
            <person name="Thang M."/>
            <person name="Chan C."/>
        </authorList>
    </citation>
    <scope>NUCLEOTIDE SEQUENCE</scope>
</reference>
<feature type="chain" id="PRO_5032368067" description="NarX-like N-terminal domain-containing protein" evidence="5">
    <location>
        <begin position="19"/>
        <end position="627"/>
    </location>
</feature>
<evidence type="ECO:0000256" key="5">
    <source>
        <dbReference type="SAM" id="SignalP"/>
    </source>
</evidence>
<protein>
    <recommendedName>
        <fullName evidence="6">NarX-like N-terminal domain-containing protein</fullName>
    </recommendedName>
</protein>
<sequence>MWSLLFFVVLARCQADWAETINLAGMQRTLSQMMTKEFLLISRGTDVEDNKRKLSESMASFDSTLNALLVGDSARGILAAPNQQVVTALENVNAVWVTMEALLRDNVDTVRHADGSLDMIVLEALSTQNVPLLDTSNEVVQAIVDAAKVSGATTNGLVQDIAGRQRTLIQRLAKGILFLAQGVAMTFNMQAYRNTKSLFETSHDGIIQGVPFAGLPVLDKLCTLHQMTEVSFYYAQIRPYLTGITNADTPSASQAAADEVAEEMCELTDPLFDAMVEAVKLFGDDDGNCDPAASMTQNDWLSYFSTLTEQQLLTQQTSQYFMQIALRIDVKTSKVEITVLTSGASMNLRNLIEGSKMLGIPAPPSQAVVDLLLKARETWDTLAAEMSQAVHLESISSVTVARVEQLSNYILVDLENVMQLSLSMANVSRAKAIDLASQQARLSSSMTEYACLISSGREVAENWDNLNATRAAFERNRWTLLEGAPATETGPAVEKMSDVCMVQQMKEATDLFGELELAALAASNGDMAALTPLVEVSPRAVKAFEAVALALQGAGTCRNGTLTAEEWIQRHQQVSELAILSQEVSAEFVILQQGKSPNRRQLDSLLLDIEAIMRRVLFGSFRPPVVH</sequence>
<keyword evidence="5" id="KW-0732">Signal</keyword>
<keyword evidence="3" id="KW-1133">Transmembrane helix</keyword>
<dbReference type="Proteomes" id="UP000604046">
    <property type="component" value="Unassembled WGS sequence"/>
</dbReference>
<evidence type="ECO:0000259" key="6">
    <source>
        <dbReference type="Pfam" id="PF13675"/>
    </source>
</evidence>
<gene>
    <name evidence="7" type="ORF">SNAT2548_LOCUS3670</name>
</gene>
<evidence type="ECO:0000256" key="4">
    <source>
        <dbReference type="ARBA" id="ARBA00023136"/>
    </source>
</evidence>
<dbReference type="EMBL" id="CAJNDS010000224">
    <property type="protein sequence ID" value="CAE7030159.1"/>
    <property type="molecule type" value="Genomic_DNA"/>
</dbReference>
<evidence type="ECO:0000256" key="1">
    <source>
        <dbReference type="ARBA" id="ARBA00004141"/>
    </source>
</evidence>